<sequence>MRQARSSRVTYTHQCIRHGAGTRNSSTPGTIVLRLHVTCSKQKRYMYPAEHLSSSATERQRPKRDIETLSVDPGVKVTRSSRSQTDTCILQSIFLPLHRTATSQKGHRNTQCGSWSQGDAEQSQSKNSSQPHEQHT</sequence>
<feature type="compositionally biased region" description="Basic and acidic residues" evidence="1">
    <location>
        <begin position="58"/>
        <end position="67"/>
    </location>
</feature>
<dbReference type="EMBL" id="KE164113">
    <property type="protein sequence ID" value="EPQ15135.1"/>
    <property type="molecule type" value="Genomic_DNA"/>
</dbReference>
<gene>
    <name evidence="2" type="ORF">D623_10021344</name>
</gene>
<keyword evidence="3" id="KW-1185">Reference proteome</keyword>
<proteinExistence type="predicted"/>
<protein>
    <submittedName>
        <fullName evidence="2">Uncharacterized protein</fullName>
    </submittedName>
</protein>
<feature type="region of interest" description="Disordered" evidence="1">
    <location>
        <begin position="101"/>
        <end position="136"/>
    </location>
</feature>
<feature type="region of interest" description="Disordered" evidence="1">
    <location>
        <begin position="50"/>
        <end position="82"/>
    </location>
</feature>
<dbReference type="Proteomes" id="UP000052978">
    <property type="component" value="Unassembled WGS sequence"/>
</dbReference>
<evidence type="ECO:0000256" key="1">
    <source>
        <dbReference type="SAM" id="MobiDB-lite"/>
    </source>
</evidence>
<dbReference type="AlphaFoldDB" id="S7NFA9"/>
<name>S7NFA9_MYOBR</name>
<evidence type="ECO:0000313" key="2">
    <source>
        <dbReference type="EMBL" id="EPQ15135.1"/>
    </source>
</evidence>
<accession>S7NFA9</accession>
<reference evidence="2 3" key="1">
    <citation type="journal article" date="2013" name="Nat. Commun.">
        <title>Genome analysis reveals insights into physiology and longevity of the Brandt's bat Myotis brandtii.</title>
        <authorList>
            <person name="Seim I."/>
            <person name="Fang X."/>
            <person name="Xiong Z."/>
            <person name="Lobanov A.V."/>
            <person name="Huang Z."/>
            <person name="Ma S."/>
            <person name="Feng Y."/>
            <person name="Turanov A.A."/>
            <person name="Zhu Y."/>
            <person name="Lenz T.L."/>
            <person name="Gerashchenko M.V."/>
            <person name="Fan D."/>
            <person name="Hee Yim S."/>
            <person name="Yao X."/>
            <person name="Jordan D."/>
            <person name="Xiong Y."/>
            <person name="Ma Y."/>
            <person name="Lyapunov A.N."/>
            <person name="Chen G."/>
            <person name="Kulakova O.I."/>
            <person name="Sun Y."/>
            <person name="Lee S.G."/>
            <person name="Bronson R.T."/>
            <person name="Moskalev A.A."/>
            <person name="Sunyaev S.R."/>
            <person name="Zhang G."/>
            <person name="Krogh A."/>
            <person name="Wang J."/>
            <person name="Gladyshev V.N."/>
        </authorList>
    </citation>
    <scope>NUCLEOTIDE SEQUENCE [LARGE SCALE GENOMIC DNA]</scope>
</reference>
<organism evidence="2 3">
    <name type="scientific">Myotis brandtii</name>
    <name type="common">Brandt's bat</name>
    <dbReference type="NCBI Taxonomy" id="109478"/>
    <lineage>
        <taxon>Eukaryota</taxon>
        <taxon>Metazoa</taxon>
        <taxon>Chordata</taxon>
        <taxon>Craniata</taxon>
        <taxon>Vertebrata</taxon>
        <taxon>Euteleostomi</taxon>
        <taxon>Mammalia</taxon>
        <taxon>Eutheria</taxon>
        <taxon>Laurasiatheria</taxon>
        <taxon>Chiroptera</taxon>
        <taxon>Yangochiroptera</taxon>
        <taxon>Vespertilionidae</taxon>
        <taxon>Myotis</taxon>
    </lineage>
</organism>
<evidence type="ECO:0000313" key="3">
    <source>
        <dbReference type="Proteomes" id="UP000052978"/>
    </source>
</evidence>